<accession>A0ACA9NV26</accession>
<keyword evidence="2" id="KW-1185">Reference proteome</keyword>
<name>A0ACA9NV26_9GLOM</name>
<organism evidence="1 2">
    <name type="scientific">Acaulospora colombiana</name>
    <dbReference type="NCBI Taxonomy" id="27376"/>
    <lineage>
        <taxon>Eukaryota</taxon>
        <taxon>Fungi</taxon>
        <taxon>Fungi incertae sedis</taxon>
        <taxon>Mucoromycota</taxon>
        <taxon>Glomeromycotina</taxon>
        <taxon>Glomeromycetes</taxon>
        <taxon>Diversisporales</taxon>
        <taxon>Acaulosporaceae</taxon>
        <taxon>Acaulospora</taxon>
    </lineage>
</organism>
<dbReference type="Proteomes" id="UP000789525">
    <property type="component" value="Unassembled WGS sequence"/>
</dbReference>
<comment type="caution">
    <text evidence="1">The sequence shown here is derived from an EMBL/GenBank/DDBJ whole genome shotgun (WGS) entry which is preliminary data.</text>
</comment>
<gene>
    <name evidence="1" type="ORF">ACOLOM_LOCUS9161</name>
</gene>
<proteinExistence type="predicted"/>
<sequence length="822" mass="95849">IMMLWGRSYPTMLARSRVAKALVVSRSLYLMTVNGINKRQLETMEKNIRKFIWQGQKGPVSWERAIQHRDEGGIGAPCVKSLYEATKVMWIKRWLTPGEDRPKWAWAANAILEGAIRSRPMITKDAITEWIEQRWHEQGNSPLIPESVRHMMKAARTYNVKISILRAPPELKEAMPAFFHPGTTAIAINNTEEAKCLRENHRVTTIADLTKVTNNENGQLNSNCELGTPKCKKIAEKLINNLPELWNPNSGSPHKNNLYHTVEQKEEYAHWNIRTRPIPFNPDPGDGKTTLENVRIFGKRRGYTQKIRIATIYVPNDRIEKINALNTLREEIRKTENAHKIILTGDFNMVEEERDRYPIHEDDKQVCKTMKKLKTNLGLIDGWRETHEDDIAFTWKGKSGEEAVFARIDRIYASARMMHLMNEWEIKEIESQISDHQAVTVKILEPDPPLIGKGEWRLALHTMEHKHFKTEAEIVLNKAARSIEKYHRIEYRTSKNPELLKHERMRINPQMIWENYKQGIRRAAMEAETIRNKAIRKEINEYQRQARKIRVQMKKGRGIEEQKTLRKALDEAEKKISKTKTKFREKAEATIEAKWLKAEERATKLWKNGMILALDQEKAYDRIDHKYLWEVMEKFGLPKNFIQKVKNLYTNAETAIRLNGCVTEPFPIKRGVRQGDPLSCLLYNIAIEPLFELIRQSDIRGIQIHRSTTNARLSAYADDTTVFLCEDDNPEILMNCIDIFCKASTAKFNQEKTEIIPVGTKDYRANLYENRKFGDWQIPDTIRIARDKEAIRILGSWQGNDVNANAKWEEIIEKQTRIMMLW</sequence>
<reference evidence="1" key="1">
    <citation type="submission" date="2021-06" db="EMBL/GenBank/DDBJ databases">
        <authorList>
            <person name="Kallberg Y."/>
            <person name="Tangrot J."/>
            <person name="Rosling A."/>
        </authorList>
    </citation>
    <scope>NUCLEOTIDE SEQUENCE</scope>
    <source>
        <strain evidence="1">CL356</strain>
    </source>
</reference>
<feature type="non-terminal residue" evidence="1">
    <location>
        <position position="822"/>
    </location>
</feature>
<evidence type="ECO:0000313" key="1">
    <source>
        <dbReference type="EMBL" id="CAG8676568.1"/>
    </source>
</evidence>
<protein>
    <submittedName>
        <fullName evidence="1">14112_t:CDS:1</fullName>
    </submittedName>
</protein>
<dbReference type="EMBL" id="CAJVPT010025793">
    <property type="protein sequence ID" value="CAG8676568.1"/>
    <property type="molecule type" value="Genomic_DNA"/>
</dbReference>
<feature type="non-terminal residue" evidence="1">
    <location>
        <position position="1"/>
    </location>
</feature>
<evidence type="ECO:0000313" key="2">
    <source>
        <dbReference type="Proteomes" id="UP000789525"/>
    </source>
</evidence>